<comment type="caution">
    <text evidence="1">The sequence shown here is derived from an EMBL/GenBank/DDBJ whole genome shotgun (WGS) entry which is preliminary data.</text>
</comment>
<dbReference type="RefSeq" id="WP_334252395.1">
    <property type="nucleotide sequence ID" value="NZ_JBAKBE010000011.1"/>
</dbReference>
<dbReference type="EMBL" id="JBAKBE010000011">
    <property type="protein sequence ID" value="MEH0098051.1"/>
    <property type="molecule type" value="Genomic_DNA"/>
</dbReference>
<protein>
    <submittedName>
        <fullName evidence="1">Uncharacterized protein</fullName>
    </submittedName>
</protein>
<keyword evidence="2" id="KW-1185">Reference proteome</keyword>
<name>A0ABU7ZSQ2_9HYPH</name>
<gene>
    <name evidence="1" type="ORF">V6L76_17445</name>
</gene>
<evidence type="ECO:0000313" key="1">
    <source>
        <dbReference type="EMBL" id="MEH0098051.1"/>
    </source>
</evidence>
<reference evidence="1 2" key="1">
    <citation type="submission" date="2024-02" db="EMBL/GenBank/DDBJ databases">
        <title>A new putative Pannonibacter species isolated from two cases of bloodstream infections in paediatric patients.</title>
        <authorList>
            <person name="Castellana S."/>
            <person name="De Laurentiis V."/>
            <person name="Grassi M."/>
            <person name="De Leonardis F."/>
            <person name="Mosca A."/>
            <person name="De Carlo C."/>
            <person name="Sparapano E."/>
            <person name="Ronga L."/>
            <person name="Santacroce L."/>
            <person name="Chironna M."/>
            <person name="De Robertis A."/>
            <person name="Bianco A."/>
            <person name="Del Sambro L."/>
            <person name="Capozzi L."/>
            <person name="Parisi A."/>
        </authorList>
    </citation>
    <scope>NUCLEOTIDE SEQUENCE [LARGE SCALE GENOMIC DNA]</scope>
    <source>
        <strain evidence="1 2">Pt2</strain>
    </source>
</reference>
<evidence type="ECO:0000313" key="2">
    <source>
        <dbReference type="Proteomes" id="UP001380822"/>
    </source>
</evidence>
<dbReference type="Proteomes" id="UP001380822">
    <property type="component" value="Unassembled WGS sequence"/>
</dbReference>
<sequence length="100" mass="10990">MDITAHSNPTGGKTTETETEDLICDRAMLAVRAAAMIESPVDELGILTILLAKRLARVASAQPDTARKQIFAGAVEILARRFQEEIVENIARRSREEVAR</sequence>
<accession>A0ABU7ZSQ2</accession>
<proteinExistence type="predicted"/>
<organism evidence="1 2">
    <name type="scientific">Pannonibacter anstelovis</name>
    <dbReference type="NCBI Taxonomy" id="3121537"/>
    <lineage>
        <taxon>Bacteria</taxon>
        <taxon>Pseudomonadati</taxon>
        <taxon>Pseudomonadota</taxon>
        <taxon>Alphaproteobacteria</taxon>
        <taxon>Hyphomicrobiales</taxon>
        <taxon>Stappiaceae</taxon>
        <taxon>Pannonibacter</taxon>
    </lineage>
</organism>